<proteinExistence type="predicted"/>
<feature type="non-terminal residue" evidence="2">
    <location>
        <position position="76"/>
    </location>
</feature>
<protein>
    <submittedName>
        <fullName evidence="2">Uncharacterized protein</fullName>
    </submittedName>
</protein>
<feature type="compositionally biased region" description="Polar residues" evidence="1">
    <location>
        <begin position="29"/>
        <end position="48"/>
    </location>
</feature>
<accession>A0A0B7BY33</accession>
<name>A0A0B7BY33_9EUPU</name>
<organism evidence="2">
    <name type="scientific">Arion vulgaris</name>
    <dbReference type="NCBI Taxonomy" id="1028688"/>
    <lineage>
        <taxon>Eukaryota</taxon>
        <taxon>Metazoa</taxon>
        <taxon>Spiralia</taxon>
        <taxon>Lophotrochozoa</taxon>
        <taxon>Mollusca</taxon>
        <taxon>Gastropoda</taxon>
        <taxon>Heterobranchia</taxon>
        <taxon>Euthyneura</taxon>
        <taxon>Panpulmonata</taxon>
        <taxon>Eupulmonata</taxon>
        <taxon>Stylommatophora</taxon>
        <taxon>Helicina</taxon>
        <taxon>Arionoidea</taxon>
        <taxon>Arionidae</taxon>
        <taxon>Arion</taxon>
    </lineage>
</organism>
<sequence>MAVYGGKIKKDVNVFSDGDHTYSVTRFSSAGTIDSSNIGENTGINVANSKSSEDSLSDTSNHEGNSHSVSSQDRFV</sequence>
<gene>
    <name evidence="2" type="primary">ORF217839</name>
</gene>
<feature type="compositionally biased region" description="Polar residues" evidence="1">
    <location>
        <begin position="66"/>
        <end position="76"/>
    </location>
</feature>
<dbReference type="EMBL" id="HACG01051248">
    <property type="protein sequence ID" value="CEK98119.1"/>
    <property type="molecule type" value="Transcribed_RNA"/>
</dbReference>
<evidence type="ECO:0000313" key="2">
    <source>
        <dbReference type="EMBL" id="CEK98119.1"/>
    </source>
</evidence>
<dbReference type="AlphaFoldDB" id="A0A0B7BY33"/>
<reference evidence="2" key="1">
    <citation type="submission" date="2014-12" db="EMBL/GenBank/DDBJ databases">
        <title>Insight into the proteome of Arion vulgaris.</title>
        <authorList>
            <person name="Aradska J."/>
            <person name="Bulat T."/>
            <person name="Smidak R."/>
            <person name="Sarate P."/>
            <person name="Gangsoo J."/>
            <person name="Sialana F."/>
            <person name="Bilban M."/>
            <person name="Lubec G."/>
        </authorList>
    </citation>
    <scope>NUCLEOTIDE SEQUENCE</scope>
    <source>
        <tissue evidence="2">Skin</tissue>
    </source>
</reference>
<evidence type="ECO:0000256" key="1">
    <source>
        <dbReference type="SAM" id="MobiDB-lite"/>
    </source>
</evidence>
<feature type="region of interest" description="Disordered" evidence="1">
    <location>
        <begin position="29"/>
        <end position="76"/>
    </location>
</feature>